<dbReference type="Proteomes" id="UP000195305">
    <property type="component" value="Unassembled WGS sequence"/>
</dbReference>
<sequence>MTDFKNLFDIRIYNYFLNHERLADFLNAILFDGQMIMDTQDIIILDSNSSGVLLSNGQTIKRTRDHLLLVSLNGEQCIIGLEHQSYADKGMFQRIMEYDYLSYLRQYHIYEKNIHERINGVMTLAIYYGERKWNYARSYKQMMNRSIRHLRRYMNVEFHPLVEMVKLDETRFQN</sequence>
<dbReference type="Pfam" id="PF04754">
    <property type="entry name" value="Transposase_31"/>
    <property type="match status" value="1"/>
</dbReference>
<reference evidence="2 3" key="1">
    <citation type="journal article" date="2018" name="BMC Genomics">
        <title>Whole genome sequencing and function prediction of 133 gut anaerobes isolated from chicken caecum in pure cultures.</title>
        <authorList>
            <person name="Medvecky M."/>
            <person name="Cejkova D."/>
            <person name="Polansky O."/>
            <person name="Karasova D."/>
            <person name="Kubasova T."/>
            <person name="Cizek A."/>
            <person name="Rychlik I."/>
        </authorList>
    </citation>
    <scope>NUCLEOTIDE SEQUENCE [LARGE SCALE GENOMIC DNA]</scope>
    <source>
        <strain evidence="2 3">An13</strain>
    </source>
</reference>
<evidence type="ECO:0000313" key="2">
    <source>
        <dbReference type="EMBL" id="OUQ33415.1"/>
    </source>
</evidence>
<organism evidence="2 3">
    <name type="scientific">Massilimicrobiota timonensis</name>
    <dbReference type="NCBI Taxonomy" id="1776392"/>
    <lineage>
        <taxon>Bacteria</taxon>
        <taxon>Bacillati</taxon>
        <taxon>Bacillota</taxon>
        <taxon>Erysipelotrichia</taxon>
        <taxon>Erysipelotrichales</taxon>
        <taxon>Erysipelotrichaceae</taxon>
        <taxon>Massilimicrobiota</taxon>
    </lineage>
</organism>
<dbReference type="InterPro" id="IPR006842">
    <property type="entry name" value="Transposase_31"/>
</dbReference>
<keyword evidence="3" id="KW-1185">Reference proteome</keyword>
<dbReference type="EMBL" id="NFLJ01000031">
    <property type="protein sequence ID" value="OUQ33415.1"/>
    <property type="molecule type" value="Genomic_DNA"/>
</dbReference>
<proteinExistence type="predicted"/>
<evidence type="ECO:0000313" key="3">
    <source>
        <dbReference type="Proteomes" id="UP000195305"/>
    </source>
</evidence>
<feature type="domain" description="Transposase (putative) YhgA-like" evidence="1">
    <location>
        <begin position="81"/>
        <end position="171"/>
    </location>
</feature>
<feature type="non-terminal residue" evidence="2">
    <location>
        <position position="174"/>
    </location>
</feature>
<dbReference type="OrthoDB" id="1654127at2"/>
<protein>
    <recommendedName>
        <fullName evidence="1">Transposase (putative) YhgA-like domain-containing protein</fullName>
    </recommendedName>
</protein>
<dbReference type="AlphaFoldDB" id="A0A1Y4SU26"/>
<dbReference type="RefSeq" id="WP_143746961.1">
    <property type="nucleotide sequence ID" value="NZ_NFLJ01000031.1"/>
</dbReference>
<name>A0A1Y4SU26_9FIRM</name>
<accession>A0A1Y4SU26</accession>
<comment type="caution">
    <text evidence="2">The sequence shown here is derived from an EMBL/GenBank/DDBJ whole genome shotgun (WGS) entry which is preliminary data.</text>
</comment>
<evidence type="ECO:0000259" key="1">
    <source>
        <dbReference type="Pfam" id="PF04754"/>
    </source>
</evidence>
<gene>
    <name evidence="2" type="ORF">B5E75_10500</name>
</gene>